<feature type="domain" description="N-acetyltransferase" evidence="1">
    <location>
        <begin position="11"/>
        <end position="194"/>
    </location>
</feature>
<protein>
    <recommendedName>
        <fullName evidence="1">N-acetyltransferase domain-containing protein</fullName>
    </recommendedName>
</protein>
<dbReference type="EMBL" id="KB446545">
    <property type="protein sequence ID" value="EME39155.1"/>
    <property type="molecule type" value="Genomic_DNA"/>
</dbReference>
<dbReference type="InterPro" id="IPR000182">
    <property type="entry name" value="GNAT_dom"/>
</dbReference>
<dbReference type="HOGENOM" id="CLU_098389_0_1_1"/>
<dbReference type="PROSITE" id="PS51186">
    <property type="entry name" value="GNAT"/>
    <property type="match status" value="1"/>
</dbReference>
<evidence type="ECO:0000313" key="2">
    <source>
        <dbReference type="EMBL" id="EME39155.1"/>
    </source>
</evidence>
<name>M2YJS5_DOTSN</name>
<dbReference type="Pfam" id="PF00583">
    <property type="entry name" value="Acetyltransf_1"/>
    <property type="match status" value="1"/>
</dbReference>
<dbReference type="OMA" id="ACCQLEH"/>
<sequence>MRDNTIANPPLTYRLATPSDAPHLAALINTVFRSEPTGQTWLFSDQDRRLDIVSTDLVTSFITSPDSVVLTGTLQTTDPPVSISCCYLRAPSTPPDPHISEGAAWLGLLSVSLRHHKQGYGLAMLRAAEEFVKEEWAARRLEFDVVSSRVGLRAWYGRCGYEGTGARREFRYGERGREVLAEGLELVVMGRELEGGVRKG</sequence>
<dbReference type="Proteomes" id="UP000016933">
    <property type="component" value="Unassembled WGS sequence"/>
</dbReference>
<gene>
    <name evidence="2" type="ORF">DOTSEDRAFT_138522</name>
</gene>
<dbReference type="eggNOG" id="ENOG502S8V6">
    <property type="taxonomic scope" value="Eukaryota"/>
</dbReference>
<dbReference type="InterPro" id="IPR016181">
    <property type="entry name" value="Acyl_CoA_acyltransferase"/>
</dbReference>
<evidence type="ECO:0000313" key="3">
    <source>
        <dbReference type="Proteomes" id="UP000016933"/>
    </source>
</evidence>
<accession>M2YJS5</accession>
<evidence type="ECO:0000259" key="1">
    <source>
        <dbReference type="PROSITE" id="PS51186"/>
    </source>
</evidence>
<dbReference type="STRING" id="675120.M2YJS5"/>
<reference evidence="3" key="1">
    <citation type="journal article" date="2012" name="PLoS Genet.">
        <title>The genomes of the fungal plant pathogens Cladosporium fulvum and Dothistroma septosporum reveal adaptation to different hosts and lifestyles but also signatures of common ancestry.</title>
        <authorList>
            <person name="de Wit P.J.G.M."/>
            <person name="van der Burgt A."/>
            <person name="Oekmen B."/>
            <person name="Stergiopoulos I."/>
            <person name="Abd-Elsalam K.A."/>
            <person name="Aerts A.L."/>
            <person name="Bahkali A.H."/>
            <person name="Beenen H.G."/>
            <person name="Chettri P."/>
            <person name="Cox M.P."/>
            <person name="Datema E."/>
            <person name="de Vries R.P."/>
            <person name="Dhillon B."/>
            <person name="Ganley A.R."/>
            <person name="Griffiths S.A."/>
            <person name="Guo Y."/>
            <person name="Hamelin R.C."/>
            <person name="Henrissat B."/>
            <person name="Kabir M.S."/>
            <person name="Jashni M.K."/>
            <person name="Kema G."/>
            <person name="Klaubauf S."/>
            <person name="Lapidus A."/>
            <person name="Levasseur A."/>
            <person name="Lindquist E."/>
            <person name="Mehrabi R."/>
            <person name="Ohm R.A."/>
            <person name="Owen T.J."/>
            <person name="Salamov A."/>
            <person name="Schwelm A."/>
            <person name="Schijlen E."/>
            <person name="Sun H."/>
            <person name="van den Burg H.A."/>
            <person name="van Ham R.C.H.J."/>
            <person name="Zhang S."/>
            <person name="Goodwin S.B."/>
            <person name="Grigoriev I.V."/>
            <person name="Collemare J."/>
            <person name="Bradshaw R.E."/>
        </authorList>
    </citation>
    <scope>NUCLEOTIDE SEQUENCE [LARGE SCALE GENOMIC DNA]</scope>
    <source>
        <strain evidence="3">NZE10 / CBS 128990</strain>
    </source>
</reference>
<organism evidence="2 3">
    <name type="scientific">Dothistroma septosporum (strain NZE10 / CBS 128990)</name>
    <name type="common">Red band needle blight fungus</name>
    <name type="synonym">Mycosphaerella pini</name>
    <dbReference type="NCBI Taxonomy" id="675120"/>
    <lineage>
        <taxon>Eukaryota</taxon>
        <taxon>Fungi</taxon>
        <taxon>Dikarya</taxon>
        <taxon>Ascomycota</taxon>
        <taxon>Pezizomycotina</taxon>
        <taxon>Dothideomycetes</taxon>
        <taxon>Dothideomycetidae</taxon>
        <taxon>Mycosphaerellales</taxon>
        <taxon>Mycosphaerellaceae</taxon>
        <taxon>Dothistroma</taxon>
    </lineage>
</organism>
<dbReference type="CDD" id="cd04301">
    <property type="entry name" value="NAT_SF"/>
    <property type="match status" value="1"/>
</dbReference>
<dbReference type="AlphaFoldDB" id="M2YJS5"/>
<keyword evidence="3" id="KW-1185">Reference proteome</keyword>
<reference evidence="2 3" key="2">
    <citation type="journal article" date="2012" name="PLoS Pathog.">
        <title>Diverse lifestyles and strategies of plant pathogenesis encoded in the genomes of eighteen Dothideomycetes fungi.</title>
        <authorList>
            <person name="Ohm R.A."/>
            <person name="Feau N."/>
            <person name="Henrissat B."/>
            <person name="Schoch C.L."/>
            <person name="Horwitz B.A."/>
            <person name="Barry K.W."/>
            <person name="Condon B.J."/>
            <person name="Copeland A.C."/>
            <person name="Dhillon B."/>
            <person name="Glaser F."/>
            <person name="Hesse C.N."/>
            <person name="Kosti I."/>
            <person name="LaButti K."/>
            <person name="Lindquist E.A."/>
            <person name="Lucas S."/>
            <person name="Salamov A.A."/>
            <person name="Bradshaw R.E."/>
            <person name="Ciuffetti L."/>
            <person name="Hamelin R.C."/>
            <person name="Kema G.H.J."/>
            <person name="Lawrence C."/>
            <person name="Scott J.A."/>
            <person name="Spatafora J.W."/>
            <person name="Turgeon B.G."/>
            <person name="de Wit P.J.G.M."/>
            <person name="Zhong S."/>
            <person name="Goodwin S.B."/>
            <person name="Grigoriev I.V."/>
        </authorList>
    </citation>
    <scope>NUCLEOTIDE SEQUENCE [LARGE SCALE GENOMIC DNA]</scope>
    <source>
        <strain evidence="3">NZE10 / CBS 128990</strain>
    </source>
</reference>
<dbReference type="Gene3D" id="3.40.630.30">
    <property type="match status" value="1"/>
</dbReference>
<proteinExistence type="predicted"/>
<dbReference type="OrthoDB" id="5689at2759"/>
<dbReference type="GO" id="GO:0016747">
    <property type="term" value="F:acyltransferase activity, transferring groups other than amino-acyl groups"/>
    <property type="evidence" value="ECO:0007669"/>
    <property type="project" value="InterPro"/>
</dbReference>
<dbReference type="SUPFAM" id="SSF55729">
    <property type="entry name" value="Acyl-CoA N-acyltransferases (Nat)"/>
    <property type="match status" value="1"/>
</dbReference>